<evidence type="ECO:0000256" key="1">
    <source>
        <dbReference type="SAM" id="MobiDB-lite"/>
    </source>
</evidence>
<accession>A0A3S5BTZ0</accession>
<dbReference type="Proteomes" id="UP000784294">
    <property type="component" value="Unassembled WGS sequence"/>
</dbReference>
<feature type="compositionally biased region" description="Low complexity" evidence="1">
    <location>
        <begin position="86"/>
        <end position="110"/>
    </location>
</feature>
<proteinExistence type="predicted"/>
<keyword evidence="3" id="KW-1185">Reference proteome</keyword>
<feature type="region of interest" description="Disordered" evidence="1">
    <location>
        <begin position="1"/>
        <end position="110"/>
    </location>
</feature>
<feature type="region of interest" description="Disordered" evidence="1">
    <location>
        <begin position="184"/>
        <end position="208"/>
    </location>
</feature>
<name>A0A3S5BTZ0_9PLAT</name>
<comment type="caution">
    <text evidence="2">The sequence shown here is derived from an EMBL/GenBank/DDBJ whole genome shotgun (WGS) entry which is preliminary data.</text>
</comment>
<feature type="compositionally biased region" description="Polar residues" evidence="1">
    <location>
        <begin position="38"/>
        <end position="50"/>
    </location>
</feature>
<organism evidence="2 3">
    <name type="scientific">Protopolystoma xenopodis</name>
    <dbReference type="NCBI Taxonomy" id="117903"/>
    <lineage>
        <taxon>Eukaryota</taxon>
        <taxon>Metazoa</taxon>
        <taxon>Spiralia</taxon>
        <taxon>Lophotrochozoa</taxon>
        <taxon>Platyhelminthes</taxon>
        <taxon>Monogenea</taxon>
        <taxon>Polyopisthocotylea</taxon>
        <taxon>Polystomatidea</taxon>
        <taxon>Polystomatidae</taxon>
        <taxon>Protopolystoma</taxon>
    </lineage>
</organism>
<feature type="compositionally biased region" description="Low complexity" evidence="1">
    <location>
        <begin position="25"/>
        <end position="37"/>
    </location>
</feature>
<evidence type="ECO:0000313" key="2">
    <source>
        <dbReference type="EMBL" id="VEL18303.1"/>
    </source>
</evidence>
<reference evidence="2" key="1">
    <citation type="submission" date="2018-11" db="EMBL/GenBank/DDBJ databases">
        <authorList>
            <consortium name="Pathogen Informatics"/>
        </authorList>
    </citation>
    <scope>NUCLEOTIDE SEQUENCE</scope>
</reference>
<sequence>MQIHFAQAPGLAQPSNQPPPPPAACAPGPQQQPGSSPHTFHQSAYHSQGSGHPGACHMPPALSVSAGQLAPPGGELMKPELGNYHSSSGPPAASPSPASSSSTSAAASACISGGGGVAGTGGLGMGTATTTATPTATVAVTGVVGCGGGTANNGTVTAGGLGNASVQITPRTPHTIQYLPTASAAAPSPDASANAAGLTTAGGRPTNSAEEMLMSTGLIAGSEPIADQMPSSGESLTPNKLAMVGYAKKNGHPSAGG</sequence>
<gene>
    <name evidence="2" type="ORF">PXEA_LOCUS11743</name>
</gene>
<protein>
    <submittedName>
        <fullName evidence="2">Uncharacterized protein</fullName>
    </submittedName>
</protein>
<feature type="compositionally biased region" description="Low complexity" evidence="1">
    <location>
        <begin position="184"/>
        <end position="196"/>
    </location>
</feature>
<evidence type="ECO:0000313" key="3">
    <source>
        <dbReference type="Proteomes" id="UP000784294"/>
    </source>
</evidence>
<dbReference type="EMBL" id="CAAALY010036423">
    <property type="protein sequence ID" value="VEL18303.1"/>
    <property type="molecule type" value="Genomic_DNA"/>
</dbReference>
<dbReference type="AlphaFoldDB" id="A0A3S5BTZ0"/>